<dbReference type="InterPro" id="IPR000436">
    <property type="entry name" value="Sushi_SCR_CCP_dom"/>
</dbReference>
<dbReference type="Pfam" id="PF00059">
    <property type="entry name" value="Lectin_C"/>
    <property type="match status" value="1"/>
</dbReference>
<feature type="domain" description="Sushi" evidence="8">
    <location>
        <begin position="609"/>
        <end position="685"/>
    </location>
</feature>
<protein>
    <submittedName>
        <fullName evidence="10">Sushi, von Willebrand factor type A, EGF and pentraxin domain-containing protein 1</fullName>
    </submittedName>
</protein>
<keyword evidence="1 6" id="KW-0732">Signal</keyword>
<dbReference type="SUPFAM" id="SSF82895">
    <property type="entry name" value="TSP-1 type 1 repeat"/>
    <property type="match status" value="2"/>
</dbReference>
<evidence type="ECO:0000256" key="4">
    <source>
        <dbReference type="SAM" id="MobiDB-lite"/>
    </source>
</evidence>
<dbReference type="InterPro" id="IPR016187">
    <property type="entry name" value="CTDL_fold"/>
</dbReference>
<comment type="caution">
    <text evidence="3">Lacks conserved residue(s) required for the propagation of feature annotation.</text>
</comment>
<dbReference type="RefSeq" id="XP_013406057.1">
    <property type="nucleotide sequence ID" value="XM_013550603.1"/>
</dbReference>
<keyword evidence="3" id="KW-0768">Sushi</keyword>
<gene>
    <name evidence="10" type="primary">LOC106170631</name>
</gene>
<feature type="domain" description="Sushi" evidence="8">
    <location>
        <begin position="404"/>
        <end position="469"/>
    </location>
</feature>
<evidence type="ECO:0000256" key="6">
    <source>
        <dbReference type="SAM" id="SignalP"/>
    </source>
</evidence>
<dbReference type="Proteomes" id="UP000085678">
    <property type="component" value="Unplaced"/>
</dbReference>
<dbReference type="SMART" id="SM00032">
    <property type="entry name" value="CCP"/>
    <property type="match status" value="8"/>
</dbReference>
<name>A0A1S3J6L5_LINAN</name>
<dbReference type="InterPro" id="IPR016186">
    <property type="entry name" value="C-type_lectin-like/link_sf"/>
</dbReference>
<dbReference type="PANTHER" id="PTHR22803">
    <property type="entry name" value="MANNOSE, PHOSPHOLIPASE, LECTIN RECEPTOR RELATED"/>
    <property type="match status" value="1"/>
</dbReference>
<dbReference type="SUPFAM" id="SSF57535">
    <property type="entry name" value="Complement control module/SCR domain"/>
    <property type="match status" value="6"/>
</dbReference>
<dbReference type="Gene3D" id="2.10.70.10">
    <property type="entry name" value="Complement Module, domain 1"/>
    <property type="match status" value="6"/>
</dbReference>
<dbReference type="InterPro" id="IPR036383">
    <property type="entry name" value="TSP1_rpt_sf"/>
</dbReference>
<dbReference type="PROSITE" id="PS50092">
    <property type="entry name" value="TSP1"/>
    <property type="match status" value="2"/>
</dbReference>
<feature type="compositionally biased region" description="Basic and acidic residues" evidence="4">
    <location>
        <begin position="1226"/>
        <end position="1235"/>
    </location>
</feature>
<evidence type="ECO:0000256" key="5">
    <source>
        <dbReference type="SAM" id="Phobius"/>
    </source>
</evidence>
<dbReference type="Gene3D" id="2.20.100.10">
    <property type="entry name" value="Thrombospondin type-1 (TSP1) repeat"/>
    <property type="match status" value="2"/>
</dbReference>
<feature type="signal peptide" evidence="6">
    <location>
        <begin position="1"/>
        <end position="21"/>
    </location>
</feature>
<dbReference type="PRINTS" id="PR01705">
    <property type="entry name" value="TSP1REPEAT"/>
</dbReference>
<dbReference type="CDD" id="cd00037">
    <property type="entry name" value="CLECT"/>
    <property type="match status" value="2"/>
</dbReference>
<dbReference type="SMART" id="SM00034">
    <property type="entry name" value="CLECT"/>
    <property type="match status" value="2"/>
</dbReference>
<sequence length="1235" mass="136489">MKRWVVLVLCLAIQLIPESSPLVWSAWGPWSDCDNQCGQGIRHRTRDCVVACFNGLREEIEICEDNSSCPVQGGWSSWSTWSPCTNLCGSGTQTRTRACDSPAPVQSPDCPGDASQTIGCNTQACVGPSVGCEANGLRYADNCNYVYTHPPLSWDDANNKCVGQGQSLLTLETEAEQNFIISKLQALPLSSMWLGGRNDRGMDDYRWTDNLLLVGSSWSFWKTVLPEPMGHQMYTDITDNGRWSVDDTETQQYACTKKLDCPLNYFRHGHACYHIGRSERHWGDAKSDCETIQGANLLYFDNTNEVNYIKNLIVTNRLSDLASSLLNISSFSLWTSGNDNASEGTWVWSLGDVSRPISFENFAPGQPNGGSASNCLSLDADVNYSWVDSSCSETKMYMCKIRASVCGPPPKVANAIRIPDRPNASYVNNTLLKFRCFPGYYFMDNSQEKSITCLHNLAWSDYQPGNCTAACPGLDITRATPSPSVGGPYVAGTSLNFTCALGYFFKQYLSVSIQMRCMEDGMWDIGVIPGECEPITCQGPHTIYAYLEDTLSTFRSPTDPNAFNSSSIVRLKCRARYLFPDTLTDSKLISCQEDGTWNISTSLFECVLTFCEEPPWIPNAITVYNDTELNYGINETYLHLYAPGESAFYYCEGGYHFDHSNFLNHSALCQNGTWTTPNHHILCAEDRCEDTPLLPYANITYMSAYPSLHENVSSYALNTVLVYRCEDGLYFKSNSTLSTTINVTCDIGGYWRVTEEMETCMPIMCPEPPLINLSMMYVTGNSSSVYTWNTTVEYMCASGFHFASNSHLASITIVCDKNGTWNTDVQDACVAMQCPPPPVVWNTRTDVISGYGVVILANNTFLANETWSSNTTDDHNTTFGDMTYYVDTSVVYNCLPNHYFSNETLQQTAIIICLENGTWTPLLNPEYCQKLSRNHSRNSSESTTTSFNLTTVNPSNMSYTDTNASNFSVAHQNVSLSTSIFTVGPEMTTSGLHFTDSVNNINASTSLEANMTSPANDIKNVKSPANDVSTSSTPTISATQPDASIQTTESVITHCAFFQNVTNAEADKVNTSVGAVIVYTCVNGTTFPAGGTNRTTRCTEKGKWSSLVSACSEIVVRVVKRARRLPPLEAPGAPIFGSFGLAILLAIVLTIIISDLATLQMQLRMMRRNVNSYFSFKSRKLIVKEKTEGGRHKLADKEKRAPDSSRQCLVSIDGSSSAHGHVHPSTSKDPRFYHI</sequence>
<feature type="chain" id="PRO_5010356677" evidence="6">
    <location>
        <begin position="22"/>
        <end position="1235"/>
    </location>
</feature>
<feature type="domain" description="Sushi" evidence="8">
    <location>
        <begin position="686"/>
        <end position="762"/>
    </location>
</feature>
<dbReference type="InParanoid" id="A0A1S3J6L5"/>
<feature type="domain" description="Sushi" evidence="8">
    <location>
        <begin position="763"/>
        <end position="831"/>
    </location>
</feature>
<organism evidence="9 10">
    <name type="scientific">Lingula anatina</name>
    <name type="common">Brachiopod</name>
    <name type="synonym">Lingula unguis</name>
    <dbReference type="NCBI Taxonomy" id="7574"/>
    <lineage>
        <taxon>Eukaryota</taxon>
        <taxon>Metazoa</taxon>
        <taxon>Spiralia</taxon>
        <taxon>Lophotrochozoa</taxon>
        <taxon>Brachiopoda</taxon>
        <taxon>Linguliformea</taxon>
        <taxon>Lingulata</taxon>
        <taxon>Lingulida</taxon>
        <taxon>Linguloidea</taxon>
        <taxon>Lingulidae</taxon>
        <taxon>Lingula</taxon>
    </lineage>
</organism>
<feature type="compositionally biased region" description="Polar residues" evidence="4">
    <location>
        <begin position="1026"/>
        <end position="1042"/>
    </location>
</feature>
<dbReference type="InterPro" id="IPR001304">
    <property type="entry name" value="C-type_lectin-like"/>
</dbReference>
<dbReference type="STRING" id="7574.A0A1S3J6L5"/>
<dbReference type="CDD" id="cd00033">
    <property type="entry name" value="CCP"/>
    <property type="match status" value="3"/>
</dbReference>
<dbReference type="OrthoDB" id="6110379at2759"/>
<dbReference type="InterPro" id="IPR035976">
    <property type="entry name" value="Sushi/SCR/CCP_sf"/>
</dbReference>
<dbReference type="InterPro" id="IPR018378">
    <property type="entry name" value="C-type_lectin_CS"/>
</dbReference>
<dbReference type="Pfam" id="PF00090">
    <property type="entry name" value="TSP_1"/>
    <property type="match status" value="2"/>
</dbReference>
<feature type="disulfide bond" evidence="3">
    <location>
        <begin position="1055"/>
        <end position="1098"/>
    </location>
</feature>
<feature type="domain" description="Sushi" evidence="8">
    <location>
        <begin position="832"/>
        <end position="930"/>
    </location>
</feature>
<feature type="domain" description="Sushi" evidence="8">
    <location>
        <begin position="478"/>
        <end position="534"/>
    </location>
</feature>
<evidence type="ECO:0000313" key="10">
    <source>
        <dbReference type="RefSeq" id="XP_013406057.1"/>
    </source>
</evidence>
<dbReference type="PROSITE" id="PS50923">
    <property type="entry name" value="SUSHI"/>
    <property type="match status" value="8"/>
</dbReference>
<keyword evidence="9" id="KW-1185">Reference proteome</keyword>
<accession>A0A1S3J6L5</accession>
<keyword evidence="5" id="KW-1133">Transmembrane helix</keyword>
<dbReference type="AlphaFoldDB" id="A0A1S3J6L5"/>
<feature type="region of interest" description="Disordered" evidence="4">
    <location>
        <begin position="1018"/>
        <end position="1042"/>
    </location>
</feature>
<dbReference type="InterPro" id="IPR000884">
    <property type="entry name" value="TSP1_rpt"/>
</dbReference>
<keyword evidence="5" id="KW-0812">Transmembrane</keyword>
<proteinExistence type="predicted"/>
<keyword evidence="2 3" id="KW-1015">Disulfide bond</keyword>
<evidence type="ECO:0000313" key="9">
    <source>
        <dbReference type="Proteomes" id="UP000085678"/>
    </source>
</evidence>
<feature type="domain" description="Sushi" evidence="8">
    <location>
        <begin position="1053"/>
        <end position="1113"/>
    </location>
</feature>
<dbReference type="PROSITE" id="PS50041">
    <property type="entry name" value="C_TYPE_LECTIN_2"/>
    <property type="match status" value="2"/>
</dbReference>
<feature type="domain" description="Sushi" evidence="8">
    <location>
        <begin position="535"/>
        <end position="608"/>
    </location>
</feature>
<dbReference type="GeneID" id="106170631"/>
<evidence type="ECO:0000256" key="1">
    <source>
        <dbReference type="ARBA" id="ARBA00022729"/>
    </source>
</evidence>
<feature type="region of interest" description="Disordered" evidence="4">
    <location>
        <begin position="1214"/>
        <end position="1235"/>
    </location>
</feature>
<dbReference type="SUPFAM" id="SSF56436">
    <property type="entry name" value="C-type lectin-like"/>
    <property type="match status" value="2"/>
</dbReference>
<evidence type="ECO:0000259" key="7">
    <source>
        <dbReference type="PROSITE" id="PS50041"/>
    </source>
</evidence>
<dbReference type="PROSITE" id="PS00615">
    <property type="entry name" value="C_TYPE_LECTIN_1"/>
    <property type="match status" value="1"/>
</dbReference>
<dbReference type="InterPro" id="IPR050111">
    <property type="entry name" value="C-type_lectin/snaclec_domain"/>
</dbReference>
<dbReference type="Gene3D" id="3.10.100.10">
    <property type="entry name" value="Mannose-Binding Protein A, subunit A"/>
    <property type="match status" value="2"/>
</dbReference>
<feature type="domain" description="C-type lectin" evidence="7">
    <location>
        <begin position="268"/>
        <end position="400"/>
    </location>
</feature>
<feature type="transmembrane region" description="Helical" evidence="5">
    <location>
        <begin position="1135"/>
        <end position="1159"/>
    </location>
</feature>
<evidence type="ECO:0000256" key="2">
    <source>
        <dbReference type="ARBA" id="ARBA00023157"/>
    </source>
</evidence>
<dbReference type="FunFam" id="2.20.100.10:FF:000001">
    <property type="entry name" value="semaphorin-5A isoform X1"/>
    <property type="match status" value="1"/>
</dbReference>
<dbReference type="KEGG" id="lak:106170631"/>
<feature type="domain" description="C-type lectin" evidence="7">
    <location>
        <begin position="139"/>
        <end position="244"/>
    </location>
</feature>
<keyword evidence="5" id="KW-0472">Membrane</keyword>
<evidence type="ECO:0000259" key="8">
    <source>
        <dbReference type="PROSITE" id="PS50923"/>
    </source>
</evidence>
<dbReference type="Pfam" id="PF00084">
    <property type="entry name" value="Sushi"/>
    <property type="match status" value="5"/>
</dbReference>
<dbReference type="SMART" id="SM00209">
    <property type="entry name" value="TSP1"/>
    <property type="match status" value="2"/>
</dbReference>
<reference evidence="10" key="1">
    <citation type="submission" date="2025-08" db="UniProtKB">
        <authorList>
            <consortium name="RefSeq"/>
        </authorList>
    </citation>
    <scope>IDENTIFICATION</scope>
    <source>
        <tissue evidence="10">Gonads</tissue>
    </source>
</reference>
<evidence type="ECO:0000256" key="3">
    <source>
        <dbReference type="PROSITE-ProRule" id="PRU00302"/>
    </source>
</evidence>